<gene>
    <name evidence="2" type="ORF">AYL44_02560</name>
</gene>
<organism evidence="2 3">
    <name type="scientific">Microbacterium oleivorans</name>
    <dbReference type="NCBI Taxonomy" id="273677"/>
    <lineage>
        <taxon>Bacteria</taxon>
        <taxon>Bacillati</taxon>
        <taxon>Actinomycetota</taxon>
        <taxon>Actinomycetes</taxon>
        <taxon>Micrococcales</taxon>
        <taxon>Microbacteriaceae</taxon>
        <taxon>Microbacterium</taxon>
    </lineage>
</organism>
<dbReference type="RefSeq" id="WP_064001683.1">
    <property type="nucleotide sequence ID" value="NZ_LSTV01000001.1"/>
</dbReference>
<evidence type="ECO:0000313" key="3">
    <source>
        <dbReference type="Proteomes" id="UP000076998"/>
    </source>
</evidence>
<evidence type="ECO:0000256" key="1">
    <source>
        <dbReference type="SAM" id="MobiDB-lite"/>
    </source>
</evidence>
<name>A0A177KDN4_9MICO</name>
<protein>
    <submittedName>
        <fullName evidence="2">Uncharacterized protein</fullName>
    </submittedName>
</protein>
<comment type="caution">
    <text evidence="2">The sequence shown here is derived from an EMBL/GenBank/DDBJ whole genome shotgun (WGS) entry which is preliminary data.</text>
</comment>
<dbReference type="EMBL" id="LSTV01000001">
    <property type="protein sequence ID" value="OAH51177.1"/>
    <property type="molecule type" value="Genomic_DNA"/>
</dbReference>
<accession>A0A177KDN4</accession>
<evidence type="ECO:0000313" key="2">
    <source>
        <dbReference type="EMBL" id="OAH51177.1"/>
    </source>
</evidence>
<proteinExistence type="predicted"/>
<dbReference type="OrthoDB" id="5178565at2"/>
<feature type="region of interest" description="Disordered" evidence="1">
    <location>
        <begin position="1"/>
        <end position="20"/>
    </location>
</feature>
<dbReference type="AlphaFoldDB" id="A0A177KDN4"/>
<dbReference type="Proteomes" id="UP000076998">
    <property type="component" value="Unassembled WGS sequence"/>
</dbReference>
<sequence length="170" mass="17652">MSDLSRHLPLSNRERTDESAVTGDWREALADVVVLAAALAPSPDDADRFLTGAGLGSSTGTPLTEVAAGIRGGRRRRIRSLVDATRALLVLAGDRPVALPPTLSGAVALYAVTRMPFERRAAVAGSTLSADDAGWSLGRGPGRTATARDILDFVLGLSDTVPGTPRGPKL</sequence>
<reference evidence="2 3" key="1">
    <citation type="submission" date="2016-02" db="EMBL/GenBank/DDBJ databases">
        <authorList>
            <person name="Wen L."/>
            <person name="He K."/>
            <person name="Yang H."/>
        </authorList>
    </citation>
    <scope>NUCLEOTIDE SEQUENCE [LARGE SCALE GENOMIC DNA]</scope>
    <source>
        <strain evidence="2 3">CD11_3</strain>
    </source>
</reference>